<evidence type="ECO:0000313" key="2">
    <source>
        <dbReference type="EMBL" id="QEO17298.1"/>
    </source>
</evidence>
<proteinExistence type="predicted"/>
<feature type="region of interest" description="Disordered" evidence="1">
    <location>
        <begin position="1"/>
        <end position="72"/>
    </location>
</feature>
<dbReference type="KEGG" id="acek:FLP30_05770"/>
<evidence type="ECO:0008006" key="4">
    <source>
        <dbReference type="Google" id="ProtNLM"/>
    </source>
</evidence>
<evidence type="ECO:0000256" key="1">
    <source>
        <dbReference type="SAM" id="MobiDB-lite"/>
    </source>
</evidence>
<dbReference type="EMBL" id="CP043506">
    <property type="protein sequence ID" value="QEO17298.1"/>
    <property type="molecule type" value="Genomic_DNA"/>
</dbReference>
<dbReference type="OrthoDB" id="7225308at2"/>
<dbReference type="Proteomes" id="UP000324536">
    <property type="component" value="Chromosome"/>
</dbReference>
<sequence length="164" mass="17730">MPGILRSDTATLTWTGKTAHDGGMTVHPPHGSAPPPAGDTGGPTGPGPQHHQHHQHPDATTPAPPPEGRDITRLSRRAGQHAMNCTAAYIAGQNAAIAEESALFLLALEDIWAQQGLPPAEVWTELTRRLEVSNLLHRLNHPPYSSKRNNRATRPWRISTSKIP</sequence>
<protein>
    <recommendedName>
        <fullName evidence="4">Phosphoribosyl-ATP pyrophosphatase</fullName>
    </recommendedName>
</protein>
<dbReference type="AlphaFoldDB" id="A0A5C1YP42"/>
<reference evidence="2 3" key="1">
    <citation type="submission" date="2019-09" db="EMBL/GenBank/DDBJ databases">
        <title>Genome sequencing of strain KACC 21233.</title>
        <authorList>
            <person name="Heo J."/>
            <person name="Kim S.-J."/>
            <person name="Kim J.-S."/>
            <person name="Hong S.-B."/>
            <person name="Kwon S.-W."/>
        </authorList>
    </citation>
    <scope>NUCLEOTIDE SEQUENCE [LARGE SCALE GENOMIC DNA]</scope>
    <source>
        <strain evidence="2 3">KACC 21233</strain>
    </source>
</reference>
<evidence type="ECO:0000313" key="3">
    <source>
        <dbReference type="Proteomes" id="UP000324536"/>
    </source>
</evidence>
<feature type="region of interest" description="Disordered" evidence="1">
    <location>
        <begin position="143"/>
        <end position="164"/>
    </location>
</feature>
<keyword evidence="3" id="KW-1185">Reference proteome</keyword>
<name>A0A5C1YP42_9PROT</name>
<organism evidence="2 3">
    <name type="scientific">Acetobacter vaccinii</name>
    <dbReference type="NCBI Taxonomy" id="2592655"/>
    <lineage>
        <taxon>Bacteria</taxon>
        <taxon>Pseudomonadati</taxon>
        <taxon>Pseudomonadota</taxon>
        <taxon>Alphaproteobacteria</taxon>
        <taxon>Acetobacterales</taxon>
        <taxon>Acetobacteraceae</taxon>
        <taxon>Acetobacter</taxon>
    </lineage>
</organism>
<accession>A0A5C1YP42</accession>
<gene>
    <name evidence="2" type="ORF">FLP30_05770</name>
</gene>